<evidence type="ECO:0000256" key="2">
    <source>
        <dbReference type="ARBA" id="ARBA00022741"/>
    </source>
</evidence>
<dbReference type="InterPro" id="IPR011990">
    <property type="entry name" value="TPR-like_helical_dom_sf"/>
</dbReference>
<protein>
    <submittedName>
        <fullName evidence="9">Clathrin heavy chain</fullName>
    </submittedName>
</protein>
<evidence type="ECO:0000256" key="1">
    <source>
        <dbReference type="ARBA" id="ARBA00022679"/>
    </source>
</evidence>
<feature type="region of interest" description="Disordered" evidence="7">
    <location>
        <begin position="798"/>
        <end position="1391"/>
    </location>
</feature>
<dbReference type="Gene3D" id="1.25.40.10">
    <property type="entry name" value="Tetratricopeptide repeat domain"/>
    <property type="match status" value="2"/>
</dbReference>
<dbReference type="InterPro" id="IPR000547">
    <property type="entry name" value="Clathrin_H-chain/VPS_repeat"/>
</dbReference>
<evidence type="ECO:0000313" key="9">
    <source>
        <dbReference type="EMBL" id="GBF94127.1"/>
    </source>
</evidence>
<dbReference type="FunFam" id="1.25.40.10:FF:000001">
    <property type="entry name" value="Clathrin heavy chain"/>
    <property type="match status" value="1"/>
</dbReference>
<feature type="repeat" description="CHCR" evidence="5">
    <location>
        <begin position="1535"/>
        <end position="1677"/>
    </location>
</feature>
<dbReference type="GO" id="GO:0071439">
    <property type="term" value="C:clathrin complex"/>
    <property type="evidence" value="ECO:0007669"/>
    <property type="project" value="TreeGrafter"/>
</dbReference>
<dbReference type="GO" id="GO:0006898">
    <property type="term" value="P:receptor-mediated endocytosis"/>
    <property type="evidence" value="ECO:0007669"/>
    <property type="project" value="TreeGrafter"/>
</dbReference>
<dbReference type="GO" id="GO:0032051">
    <property type="term" value="F:clathrin light chain binding"/>
    <property type="evidence" value="ECO:0007669"/>
    <property type="project" value="TreeGrafter"/>
</dbReference>
<dbReference type="Pfam" id="PF00069">
    <property type="entry name" value="Pkinase"/>
    <property type="match status" value="1"/>
</dbReference>
<feature type="compositionally biased region" description="Low complexity" evidence="7">
    <location>
        <begin position="969"/>
        <end position="986"/>
    </location>
</feature>
<dbReference type="SMART" id="SM00299">
    <property type="entry name" value="CLH"/>
    <property type="match status" value="3"/>
</dbReference>
<feature type="compositionally biased region" description="Basic residues" evidence="7">
    <location>
        <begin position="940"/>
        <end position="950"/>
    </location>
</feature>
<dbReference type="PROSITE" id="PS50011">
    <property type="entry name" value="PROTEIN_KINASE_DOM"/>
    <property type="match status" value="1"/>
</dbReference>
<accession>A0A2V0PAD2</accession>
<proteinExistence type="predicted"/>
<dbReference type="GO" id="GO:0005886">
    <property type="term" value="C:plasma membrane"/>
    <property type="evidence" value="ECO:0007669"/>
    <property type="project" value="TreeGrafter"/>
</dbReference>
<dbReference type="PROSITE" id="PS50236">
    <property type="entry name" value="CHCR"/>
    <property type="match status" value="3"/>
</dbReference>
<keyword evidence="3" id="KW-0418">Kinase</keyword>
<dbReference type="GO" id="GO:0005794">
    <property type="term" value="C:Golgi apparatus"/>
    <property type="evidence" value="ECO:0007669"/>
    <property type="project" value="TreeGrafter"/>
</dbReference>
<feature type="compositionally biased region" description="Pro residues" evidence="7">
    <location>
        <begin position="453"/>
        <end position="463"/>
    </location>
</feature>
<feature type="compositionally biased region" description="Acidic residues" evidence="7">
    <location>
        <begin position="956"/>
        <end position="968"/>
    </location>
</feature>
<dbReference type="PROSITE" id="PS00107">
    <property type="entry name" value="PROTEIN_KINASE_ATP"/>
    <property type="match status" value="1"/>
</dbReference>
<comment type="caution">
    <text evidence="9">The sequence shown here is derived from an EMBL/GenBank/DDBJ whole genome shotgun (WGS) entry which is preliminary data.</text>
</comment>
<keyword evidence="4 6" id="KW-0067">ATP-binding</keyword>
<dbReference type="CDD" id="cd05117">
    <property type="entry name" value="STKc_CAMK"/>
    <property type="match status" value="1"/>
</dbReference>
<keyword evidence="2 6" id="KW-0547">Nucleotide-binding</keyword>
<feature type="compositionally biased region" description="Low complexity" evidence="7">
    <location>
        <begin position="1362"/>
        <end position="1391"/>
    </location>
</feature>
<feature type="compositionally biased region" description="Pro residues" evidence="7">
    <location>
        <begin position="928"/>
        <end position="939"/>
    </location>
</feature>
<feature type="compositionally biased region" description="Gly residues" evidence="7">
    <location>
        <begin position="366"/>
        <end position="385"/>
    </location>
</feature>
<dbReference type="InterPro" id="IPR055358">
    <property type="entry name" value="CHCR"/>
</dbReference>
<feature type="compositionally biased region" description="Low complexity" evidence="7">
    <location>
        <begin position="1131"/>
        <end position="1145"/>
    </location>
</feature>
<feature type="compositionally biased region" description="Pro residues" evidence="7">
    <location>
        <begin position="2056"/>
        <end position="2069"/>
    </location>
</feature>
<feature type="domain" description="Protein kinase" evidence="8">
    <location>
        <begin position="30"/>
        <end position="303"/>
    </location>
</feature>
<dbReference type="Gene3D" id="1.10.510.10">
    <property type="entry name" value="Transferase(Phosphotransferase) domain 1"/>
    <property type="match status" value="1"/>
</dbReference>
<feature type="region of interest" description="Disordered" evidence="7">
    <location>
        <begin position="352"/>
        <end position="385"/>
    </location>
</feature>
<dbReference type="SUPFAM" id="SSF56112">
    <property type="entry name" value="Protein kinase-like (PK-like)"/>
    <property type="match status" value="1"/>
</dbReference>
<feature type="compositionally biased region" description="Pro residues" evidence="7">
    <location>
        <begin position="1345"/>
        <end position="1361"/>
    </location>
</feature>
<feature type="region of interest" description="Disordered" evidence="7">
    <location>
        <begin position="657"/>
        <end position="685"/>
    </location>
</feature>
<dbReference type="InterPro" id="IPR011009">
    <property type="entry name" value="Kinase-like_dom_sf"/>
</dbReference>
<evidence type="ECO:0000256" key="7">
    <source>
        <dbReference type="SAM" id="MobiDB-lite"/>
    </source>
</evidence>
<dbReference type="PANTHER" id="PTHR10292:SF1">
    <property type="entry name" value="CLATHRIN HEAVY CHAIN"/>
    <property type="match status" value="1"/>
</dbReference>
<sequence>MSSRVDVWDVQGARAVPLDCGFRRGLEEKYEFGRTLGEGGFGVVRVARARATGAEFACKTICKRLDVPNLPAAKQAQHLDNIRREVAILKRLRGTLNVVYLEDAYEDEASVHIVQELCRGGELFHRIGRRHYSEQTVASFMRAVLRTLSQCHAHRILHRDIKPGNFMLLTEADDSPLKAIDFGLAVFFDPAKLPRTDLGLEGTPWYMAPEALASAVEPASDVWAAGVMAYQLLTGRFPFDDWQHPEAPALSLVWRSILTEAPKFGGKSWEGISEEAKDFCKAILVKDPKRRLSARDALKHPWLVGDVTQRGRGAQLGSVVQRLQRYSQQSAFKRTILDMMANELLRRHLERLQEEDKMTEGSDGSVRGGGGAAGAGGLPGGSLRGGVGGSLRGGIGGSMRGGAGGSMRGGGAFLGGSLRGSMTALEALRRARERRNQTEAAAGDAPAAAAASPPLPAASPPPATAAVPPRAPSPTLALGPAAAAPPAPALAAAAAPPPRRVMALDPDTLAWDLQFMAHRAAKEGSAHGNQQAARLLLASSSFTERATPHRMEGTWHGPSSAAELRAALASRSSPAAAFRPAPREAPGAAVLGDETWHGGGGGGGAAALAAWAGADPEDARRFLEQVRRQRQEQRKLARLVLETTSVHGGGRALPALAGAGGSFSPAPGATPHGTPGAGGAAGAGASPALREGGLLHKLRAGAAGVARALLPGGADGGGGGPTPMAVDGGGAVRRVGSWEEVAAAAPQGTVPLAEVKLPGASPERRGGTAGGGDGGGMVEVGRRGQGAYAALMAGALSADGGGGGEESESGRGRRGGRAGGLFAAAPAEGPSPMEVDAPTTLSAQQQQQQRQQQQQAAAPGGKPAAPSAGLSCPLPPPLWRPDAVPRGGGAMKAEPSESLGAGIDPRRLLTRSKSRVNFSDTPTVVLLPPAPPAAPPSPRARPRSAPKHFGYKAPSDAEDGDEDDEIDPELAAAVKAAAAAAMRAHATMPPARRIRPGGWDAGAAAGGAGRGGAGDGGGAGGGGGSVRGGTVGAKLKAASPAPARRPATAPVLRVAAPPRNDALLPSPSSGRGAFAGAAPAAASGAAAAGGSMLPLQSRGASLLPAPGGSGGMLPMPSSGGSSFLPKPSSGAAAAAAAAQPRAAVADSMLPMPSSRSSFLPKPSSGGSSFLPTPSSSASAAAPAAKPPTAAGGSMLPMPSSSGGSFLPKPSSGAAAAKPPAAAGGSMLPMPSSSGGSFLPKPSSGAAAAKPPAAAGGSMLPMPSSSGGSFLPKPSSGAAAAKPPAAAGGSMLPMPSSSGGSFLPKPSSGAAAAKPPAAAGGSVLPTPAQRPRATAPTAPAASAAAPPQPPAPKPPPSPPGPAPAGASAPAAPAGAPVPGAPSGAPPKGSGRSLSELAGLRQVLSQLQFHDQAALSVEQLQQRLTGLGYRLMPSEVADMARELGLGEGGMVAQSQFAASQMEWGQLQAIEFGLPEEAFEIYRKFGRKVEAIGVLIKHAKDLDRAHDYANKVDEPAVWSELGHAHLEAGNAPDAVAAYLRSQDGSRYVQVIDAVRSSGAHYEDLVKYLLMVRKKLKEPKVDTELAYAYAKTGGLAELDTFIHGTQQANLQSVGDRCFDEGLHEAARVLFAFIPNWGRLASTLVRLHRFQEAVDAARKANNPKTWKEVCFACVEEGEFKLAQLCGLNIIVNADELDEVSEFYQRRGHFDALMSLMESGLGLERAHMGIFTELGMLYAKFKPEKLMEHLKLFAKRLNIPRLIRVCEEQQHWKELTFLYIQYDEYDNAASVMMAHSPVAWEHVTFKDVVVKVSSADQYYKAMRFYLEEHPDLLSDLMKVMELRLDAARTVDMFRKEGKLPLIREYLVNVQGGNLAAVNEALNDLLIEEEDYDGLRSSITTYDNFDQVGLASRLEKHELLEFRRLAAFVYKRNLRWRKAVELAKADKWDAMETVAVSATPELAEELLRWFVAQGESECFAAMLFTCYELLRPDAVLEVVKEYTSKVDQLMSERKDAKEAEKGAADAAKQQQAAANSYAMLMPLALPAPAAAGMQQPGGDAYGAPPPGMMGGPPPPGYGGGFTGQPY</sequence>
<dbReference type="GO" id="GO:0005524">
    <property type="term" value="F:ATP binding"/>
    <property type="evidence" value="ECO:0007669"/>
    <property type="project" value="UniProtKB-UniRule"/>
</dbReference>
<feature type="compositionally biased region" description="Gly residues" evidence="7">
    <location>
        <begin position="1004"/>
        <end position="1031"/>
    </location>
</feature>
<dbReference type="GO" id="GO:0006886">
    <property type="term" value="P:intracellular protein transport"/>
    <property type="evidence" value="ECO:0007669"/>
    <property type="project" value="UniProtKB-UniRule"/>
</dbReference>
<feature type="compositionally biased region" description="Low complexity" evidence="7">
    <location>
        <begin position="1152"/>
        <end position="1344"/>
    </location>
</feature>
<keyword evidence="1" id="KW-0808">Transferase</keyword>
<dbReference type="GO" id="GO:0009507">
    <property type="term" value="C:chloroplast"/>
    <property type="evidence" value="ECO:0007669"/>
    <property type="project" value="TreeGrafter"/>
</dbReference>
<feature type="compositionally biased region" description="Low complexity" evidence="7">
    <location>
        <begin position="1099"/>
        <end position="1122"/>
    </location>
</feature>
<feature type="region of interest" description="Disordered" evidence="7">
    <location>
        <begin position="2047"/>
        <end position="2079"/>
    </location>
</feature>
<dbReference type="GO" id="GO:0009506">
    <property type="term" value="C:plasmodesma"/>
    <property type="evidence" value="ECO:0007669"/>
    <property type="project" value="TreeGrafter"/>
</dbReference>
<keyword evidence="10" id="KW-1185">Reference proteome</keyword>
<dbReference type="Gene3D" id="1.25.40.730">
    <property type="match status" value="1"/>
</dbReference>
<feature type="region of interest" description="Disordered" evidence="7">
    <location>
        <begin position="757"/>
        <end position="780"/>
    </location>
</feature>
<evidence type="ECO:0000256" key="6">
    <source>
        <dbReference type="PROSITE-ProRule" id="PRU10141"/>
    </source>
</evidence>
<dbReference type="OrthoDB" id="2113814at2759"/>
<feature type="compositionally biased region" description="Gly residues" evidence="7">
    <location>
        <begin position="2070"/>
        <end position="2079"/>
    </location>
</feature>
<dbReference type="Pfam" id="PF00637">
    <property type="entry name" value="Clathrin"/>
    <property type="match status" value="4"/>
</dbReference>
<dbReference type="Gene3D" id="3.30.200.20">
    <property type="entry name" value="Phosphorylase Kinase, domain 1"/>
    <property type="match status" value="1"/>
</dbReference>
<dbReference type="InParanoid" id="A0A2V0PAD2"/>
<reference evidence="9 10" key="1">
    <citation type="journal article" date="2018" name="Sci. Rep.">
        <title>Raphidocelis subcapitata (=Pseudokirchneriella subcapitata) provides an insight into genome evolution and environmental adaptations in the Sphaeropleales.</title>
        <authorList>
            <person name="Suzuki S."/>
            <person name="Yamaguchi H."/>
            <person name="Nakajima N."/>
            <person name="Kawachi M."/>
        </authorList>
    </citation>
    <scope>NUCLEOTIDE SEQUENCE [LARGE SCALE GENOMIC DNA]</scope>
    <source>
        <strain evidence="9 10">NIES-35</strain>
    </source>
</reference>
<dbReference type="SUPFAM" id="SSF48371">
    <property type="entry name" value="ARM repeat"/>
    <property type="match status" value="2"/>
</dbReference>
<dbReference type="InterPro" id="IPR000719">
    <property type="entry name" value="Prot_kinase_dom"/>
</dbReference>
<dbReference type="InterPro" id="IPR008271">
    <property type="entry name" value="Ser/Thr_kinase_AS"/>
</dbReference>
<evidence type="ECO:0000256" key="4">
    <source>
        <dbReference type="ARBA" id="ARBA00022840"/>
    </source>
</evidence>
<evidence type="ECO:0000313" key="10">
    <source>
        <dbReference type="Proteomes" id="UP000247498"/>
    </source>
</evidence>
<feature type="region of interest" description="Disordered" evidence="7">
    <location>
        <begin position="430"/>
        <end position="482"/>
    </location>
</feature>
<evidence type="ECO:0000256" key="5">
    <source>
        <dbReference type="PROSITE-ProRule" id="PRU01006"/>
    </source>
</evidence>
<feature type="repeat" description="CHCR" evidence="5">
    <location>
        <begin position="1682"/>
        <end position="1828"/>
    </location>
</feature>
<dbReference type="PANTHER" id="PTHR10292">
    <property type="entry name" value="CLATHRIN HEAVY CHAIN RELATED"/>
    <property type="match status" value="1"/>
</dbReference>
<feature type="compositionally biased region" description="Low complexity" evidence="7">
    <location>
        <begin position="464"/>
        <end position="482"/>
    </location>
</feature>
<feature type="compositionally biased region" description="Low complexity" evidence="7">
    <location>
        <begin position="1032"/>
        <end position="1091"/>
    </location>
</feature>
<name>A0A2V0PAD2_9CHLO</name>
<dbReference type="InterPro" id="IPR016024">
    <property type="entry name" value="ARM-type_fold"/>
</dbReference>
<dbReference type="InterPro" id="IPR017441">
    <property type="entry name" value="Protein_kinase_ATP_BS"/>
</dbReference>
<feature type="repeat" description="CHCR" evidence="5">
    <location>
        <begin position="1831"/>
        <end position="1972"/>
    </location>
</feature>
<feature type="binding site" evidence="6">
    <location>
        <position position="63"/>
    </location>
    <ligand>
        <name>ATP</name>
        <dbReference type="ChEBI" id="CHEBI:30616"/>
    </ligand>
</feature>
<feature type="compositionally biased region" description="Gly residues" evidence="7">
    <location>
        <begin position="767"/>
        <end position="778"/>
    </location>
</feature>
<evidence type="ECO:0000256" key="3">
    <source>
        <dbReference type="ARBA" id="ARBA00022777"/>
    </source>
</evidence>
<feature type="compositionally biased region" description="Low complexity" evidence="7">
    <location>
        <begin position="438"/>
        <end position="452"/>
    </location>
</feature>
<dbReference type="SMART" id="SM00220">
    <property type="entry name" value="S_TKc"/>
    <property type="match status" value="1"/>
</dbReference>
<feature type="compositionally biased region" description="Low complexity" evidence="7">
    <location>
        <begin position="843"/>
        <end position="858"/>
    </location>
</feature>
<feature type="compositionally biased region" description="Low complexity" evidence="7">
    <location>
        <begin position="657"/>
        <end position="674"/>
    </location>
</feature>
<organism evidence="9 10">
    <name type="scientific">Raphidocelis subcapitata</name>
    <dbReference type="NCBI Taxonomy" id="307507"/>
    <lineage>
        <taxon>Eukaryota</taxon>
        <taxon>Viridiplantae</taxon>
        <taxon>Chlorophyta</taxon>
        <taxon>core chlorophytes</taxon>
        <taxon>Chlorophyceae</taxon>
        <taxon>CS clade</taxon>
        <taxon>Sphaeropleales</taxon>
        <taxon>Selenastraceae</taxon>
        <taxon>Raphidocelis</taxon>
    </lineage>
</organism>
<evidence type="ECO:0000259" key="8">
    <source>
        <dbReference type="PROSITE" id="PS50011"/>
    </source>
</evidence>
<dbReference type="Proteomes" id="UP000247498">
    <property type="component" value="Unassembled WGS sequence"/>
</dbReference>
<dbReference type="GO" id="GO:0004672">
    <property type="term" value="F:protein kinase activity"/>
    <property type="evidence" value="ECO:0007669"/>
    <property type="project" value="InterPro"/>
</dbReference>
<gene>
    <name evidence="9" type="ORF">Rsub_07114</name>
</gene>
<dbReference type="PROSITE" id="PS00108">
    <property type="entry name" value="PROTEIN_KINASE_ST"/>
    <property type="match status" value="1"/>
</dbReference>
<dbReference type="EMBL" id="BDRX01000048">
    <property type="protein sequence ID" value="GBF94127.1"/>
    <property type="molecule type" value="Genomic_DNA"/>
</dbReference>